<evidence type="ECO:0000313" key="2">
    <source>
        <dbReference type="EMBL" id="PSL26339.1"/>
    </source>
</evidence>
<gene>
    <name evidence="2" type="ORF">CLV42_11150</name>
</gene>
<feature type="transmembrane region" description="Helical" evidence="1">
    <location>
        <begin position="82"/>
        <end position="99"/>
    </location>
</feature>
<dbReference type="Proteomes" id="UP000240978">
    <property type="component" value="Unassembled WGS sequence"/>
</dbReference>
<sequence>MHTPGTYYKASGQFIPKRLGISTLVGILLAIFIGWLYYILGRINPFVYLNFIILALAMFGSAAAFTIILYHSQSRHTKLNTAIVVLLCYLTWSSQWAFFNQHWHYGYSFWGGLFNPLTTLKIINARGDQLDMGRSFLSGGFQYLCYIAELAGFMFTAKWITASKDYFCEDCKQFYTQQASHLLETEIENFHLLKEMGGEDHQYRFLPQLVFVKKLTPIYAAQKPVMKVTLHYCARCHENNIVSVSSFMQDVDSSNKLKTPLINEQPITVGMYIAKTTADVLQRKFV</sequence>
<keyword evidence="1" id="KW-0812">Transmembrane</keyword>
<dbReference type="EMBL" id="PYGK01000011">
    <property type="protein sequence ID" value="PSL26339.1"/>
    <property type="molecule type" value="Genomic_DNA"/>
</dbReference>
<dbReference type="RefSeq" id="WP_146154459.1">
    <property type="nucleotide sequence ID" value="NZ_PYGK01000011.1"/>
</dbReference>
<keyword evidence="1" id="KW-1133">Transmembrane helix</keyword>
<evidence type="ECO:0000313" key="3">
    <source>
        <dbReference type="Proteomes" id="UP000240978"/>
    </source>
</evidence>
<feature type="transmembrane region" description="Helical" evidence="1">
    <location>
        <begin position="21"/>
        <end position="40"/>
    </location>
</feature>
<dbReference type="OrthoDB" id="634192at2"/>
<organism evidence="2 3">
    <name type="scientific">Chitinophaga ginsengisoli</name>
    <dbReference type="NCBI Taxonomy" id="363837"/>
    <lineage>
        <taxon>Bacteria</taxon>
        <taxon>Pseudomonadati</taxon>
        <taxon>Bacteroidota</taxon>
        <taxon>Chitinophagia</taxon>
        <taxon>Chitinophagales</taxon>
        <taxon>Chitinophagaceae</taxon>
        <taxon>Chitinophaga</taxon>
    </lineage>
</organism>
<dbReference type="AlphaFoldDB" id="A0A2P8FX95"/>
<feature type="transmembrane region" description="Helical" evidence="1">
    <location>
        <begin position="143"/>
        <end position="161"/>
    </location>
</feature>
<comment type="caution">
    <text evidence="2">The sequence shown here is derived from an EMBL/GenBank/DDBJ whole genome shotgun (WGS) entry which is preliminary data.</text>
</comment>
<keyword evidence="1" id="KW-0472">Membrane</keyword>
<protein>
    <submittedName>
        <fullName evidence="2">Uncharacterized protein</fullName>
    </submittedName>
</protein>
<proteinExistence type="predicted"/>
<feature type="transmembrane region" description="Helical" evidence="1">
    <location>
        <begin position="46"/>
        <end position="70"/>
    </location>
</feature>
<accession>A0A2P8FX95</accession>
<name>A0A2P8FX95_9BACT</name>
<reference evidence="2 3" key="1">
    <citation type="submission" date="2018-03" db="EMBL/GenBank/DDBJ databases">
        <title>Genomic Encyclopedia of Archaeal and Bacterial Type Strains, Phase II (KMG-II): from individual species to whole genera.</title>
        <authorList>
            <person name="Goeker M."/>
        </authorList>
    </citation>
    <scope>NUCLEOTIDE SEQUENCE [LARGE SCALE GENOMIC DNA]</scope>
    <source>
        <strain evidence="2 3">DSM 18107</strain>
    </source>
</reference>
<keyword evidence="3" id="KW-1185">Reference proteome</keyword>
<evidence type="ECO:0000256" key="1">
    <source>
        <dbReference type="SAM" id="Phobius"/>
    </source>
</evidence>